<keyword evidence="3" id="KW-0789">Thiol protease inhibitor</keyword>
<sequence>MFVCFVIFVCALSGPLVSAQHVMTGQPHEVPVNSTDVLTAARFAVVEFNRANAAEELFNYTIVNITSAKIQVVAGINYILDMHLGRTVCKRNDTAGSTPCVIDSDSKELLCHFIVTDIPWEYSRVLTRKKCHRLID</sequence>
<evidence type="ECO:0000259" key="6">
    <source>
        <dbReference type="SMART" id="SM00043"/>
    </source>
</evidence>
<dbReference type="FunFam" id="3.10.450.10:FF:000004">
    <property type="entry name" value="Cystatin C"/>
    <property type="match status" value="1"/>
</dbReference>
<dbReference type="GO" id="GO:0004869">
    <property type="term" value="F:cysteine-type endopeptidase inhibitor activity"/>
    <property type="evidence" value="ECO:0007669"/>
    <property type="project" value="UniProtKB-KW"/>
</dbReference>
<organism evidence="7 8">
    <name type="scientific">Notothenia coriiceps</name>
    <name type="common">black rockcod</name>
    <dbReference type="NCBI Taxonomy" id="8208"/>
    <lineage>
        <taxon>Eukaryota</taxon>
        <taxon>Metazoa</taxon>
        <taxon>Chordata</taxon>
        <taxon>Craniata</taxon>
        <taxon>Vertebrata</taxon>
        <taxon>Euteleostomi</taxon>
        <taxon>Actinopterygii</taxon>
        <taxon>Neopterygii</taxon>
        <taxon>Teleostei</taxon>
        <taxon>Neoteleostei</taxon>
        <taxon>Acanthomorphata</taxon>
        <taxon>Eupercaria</taxon>
        <taxon>Perciformes</taxon>
        <taxon>Notothenioidei</taxon>
        <taxon>Nototheniidae</taxon>
        <taxon>Notothenia</taxon>
    </lineage>
</organism>
<feature type="signal peptide" evidence="5">
    <location>
        <begin position="1"/>
        <end position="19"/>
    </location>
</feature>
<evidence type="ECO:0000256" key="3">
    <source>
        <dbReference type="ARBA" id="ARBA00022704"/>
    </source>
</evidence>
<dbReference type="SMART" id="SM00043">
    <property type="entry name" value="CY"/>
    <property type="match status" value="1"/>
</dbReference>
<dbReference type="SUPFAM" id="SSF54403">
    <property type="entry name" value="Cystatin/monellin"/>
    <property type="match status" value="1"/>
</dbReference>
<keyword evidence="2" id="KW-0646">Protease inhibitor</keyword>
<keyword evidence="5" id="KW-0732">Signal</keyword>
<evidence type="ECO:0000313" key="7">
    <source>
        <dbReference type="Proteomes" id="UP000504611"/>
    </source>
</evidence>
<dbReference type="PANTHER" id="PTHR46186:SF2">
    <property type="entry name" value="CYSTATIN"/>
    <property type="match status" value="1"/>
</dbReference>
<keyword evidence="7" id="KW-1185">Reference proteome</keyword>
<evidence type="ECO:0000256" key="2">
    <source>
        <dbReference type="ARBA" id="ARBA00022690"/>
    </source>
</evidence>
<dbReference type="PANTHER" id="PTHR46186">
    <property type="entry name" value="CYSTATIN"/>
    <property type="match status" value="1"/>
</dbReference>
<dbReference type="GO" id="GO:0031982">
    <property type="term" value="C:vesicle"/>
    <property type="evidence" value="ECO:0007669"/>
    <property type="project" value="TreeGrafter"/>
</dbReference>
<reference evidence="8" key="1">
    <citation type="submission" date="2025-08" db="UniProtKB">
        <authorList>
            <consortium name="RefSeq"/>
        </authorList>
    </citation>
    <scope>IDENTIFICATION</scope>
    <source>
        <tissue evidence="8">Muscle</tissue>
    </source>
</reference>
<dbReference type="Pfam" id="PF00031">
    <property type="entry name" value="Cystatin"/>
    <property type="match status" value="1"/>
</dbReference>
<dbReference type="CDD" id="cd00042">
    <property type="entry name" value="CY"/>
    <property type="match status" value="1"/>
</dbReference>
<dbReference type="AlphaFoldDB" id="A0A6I9MK99"/>
<protein>
    <submittedName>
        <fullName evidence="8">Cystatin-like</fullName>
    </submittedName>
</protein>
<comment type="similarity">
    <text evidence="1">Belongs to the cystatin family.</text>
</comment>
<dbReference type="OrthoDB" id="1908104at2759"/>
<proteinExistence type="inferred from homology"/>
<keyword evidence="4" id="KW-1015">Disulfide bond</keyword>
<dbReference type="Proteomes" id="UP000504611">
    <property type="component" value="Unplaced"/>
</dbReference>
<accession>A0A6I9MK99</accession>
<evidence type="ECO:0000313" key="8">
    <source>
        <dbReference type="RefSeq" id="XP_010766799.1"/>
    </source>
</evidence>
<evidence type="ECO:0000256" key="5">
    <source>
        <dbReference type="SAM" id="SignalP"/>
    </source>
</evidence>
<evidence type="ECO:0000256" key="1">
    <source>
        <dbReference type="ARBA" id="ARBA00009403"/>
    </source>
</evidence>
<dbReference type="KEGG" id="ncc:104943161"/>
<dbReference type="RefSeq" id="XP_010766799.1">
    <property type="nucleotide sequence ID" value="XM_010768497.1"/>
</dbReference>
<dbReference type="GO" id="GO:0005615">
    <property type="term" value="C:extracellular space"/>
    <property type="evidence" value="ECO:0007669"/>
    <property type="project" value="TreeGrafter"/>
</dbReference>
<name>A0A6I9MK99_9TELE</name>
<dbReference type="InterPro" id="IPR000010">
    <property type="entry name" value="Cystatin_dom"/>
</dbReference>
<gene>
    <name evidence="8" type="primary">LOC104943161</name>
</gene>
<feature type="chain" id="PRO_5026893371" evidence="5">
    <location>
        <begin position="20"/>
        <end position="136"/>
    </location>
</feature>
<feature type="domain" description="Cystatin" evidence="6">
    <location>
        <begin position="22"/>
        <end position="132"/>
    </location>
</feature>
<dbReference type="Gene3D" id="3.10.450.10">
    <property type="match status" value="1"/>
</dbReference>
<dbReference type="GeneID" id="104943161"/>
<evidence type="ECO:0000256" key="4">
    <source>
        <dbReference type="ARBA" id="ARBA00023157"/>
    </source>
</evidence>
<dbReference type="InterPro" id="IPR046350">
    <property type="entry name" value="Cystatin_sf"/>
</dbReference>
<dbReference type="GO" id="GO:0005737">
    <property type="term" value="C:cytoplasm"/>
    <property type="evidence" value="ECO:0007669"/>
    <property type="project" value="TreeGrafter"/>
</dbReference>